<dbReference type="AlphaFoldDB" id="A0AAV4V4A5"/>
<feature type="signal peptide" evidence="1">
    <location>
        <begin position="1"/>
        <end position="28"/>
    </location>
</feature>
<dbReference type="EMBL" id="BPLR01013902">
    <property type="protein sequence ID" value="GIY64608.1"/>
    <property type="molecule type" value="Genomic_DNA"/>
</dbReference>
<comment type="caution">
    <text evidence="2">The sequence shown here is derived from an EMBL/GenBank/DDBJ whole genome shotgun (WGS) entry which is preliminary data.</text>
</comment>
<keyword evidence="3" id="KW-1185">Reference proteome</keyword>
<evidence type="ECO:0000313" key="2">
    <source>
        <dbReference type="EMBL" id="GIY64608.1"/>
    </source>
</evidence>
<dbReference type="Proteomes" id="UP001054945">
    <property type="component" value="Unassembled WGS sequence"/>
</dbReference>
<protein>
    <submittedName>
        <fullName evidence="2">Uncharacterized protein</fullName>
    </submittedName>
</protein>
<keyword evidence="1" id="KW-0732">Signal</keyword>
<organism evidence="2 3">
    <name type="scientific">Caerostris extrusa</name>
    <name type="common">Bark spider</name>
    <name type="synonym">Caerostris bankana</name>
    <dbReference type="NCBI Taxonomy" id="172846"/>
    <lineage>
        <taxon>Eukaryota</taxon>
        <taxon>Metazoa</taxon>
        <taxon>Ecdysozoa</taxon>
        <taxon>Arthropoda</taxon>
        <taxon>Chelicerata</taxon>
        <taxon>Arachnida</taxon>
        <taxon>Araneae</taxon>
        <taxon>Araneomorphae</taxon>
        <taxon>Entelegynae</taxon>
        <taxon>Araneoidea</taxon>
        <taxon>Araneidae</taxon>
        <taxon>Caerostris</taxon>
    </lineage>
</organism>
<accession>A0AAV4V4A5</accession>
<proteinExistence type="predicted"/>
<evidence type="ECO:0000256" key="1">
    <source>
        <dbReference type="SAM" id="SignalP"/>
    </source>
</evidence>
<gene>
    <name evidence="2" type="ORF">CEXT_244931</name>
</gene>
<reference evidence="2 3" key="1">
    <citation type="submission" date="2021-06" db="EMBL/GenBank/DDBJ databases">
        <title>Caerostris extrusa draft genome.</title>
        <authorList>
            <person name="Kono N."/>
            <person name="Arakawa K."/>
        </authorList>
    </citation>
    <scope>NUCLEOTIDE SEQUENCE [LARGE SCALE GENOMIC DNA]</scope>
</reference>
<feature type="chain" id="PRO_5043921249" evidence="1">
    <location>
        <begin position="29"/>
        <end position="81"/>
    </location>
</feature>
<evidence type="ECO:0000313" key="3">
    <source>
        <dbReference type="Proteomes" id="UP001054945"/>
    </source>
</evidence>
<name>A0AAV4V4A5_CAEEX</name>
<sequence>MVKHFPTSYYDTFIVLFFLFTLSSPAIPFLPEEREVPLDTNHCTLGNKKTSFDNASLETGWLDETVVFYVDELSKCILVEF</sequence>